<organism evidence="2 3">
    <name type="scientific">Stephanodiscus triporus</name>
    <dbReference type="NCBI Taxonomy" id="2934178"/>
    <lineage>
        <taxon>Eukaryota</taxon>
        <taxon>Sar</taxon>
        <taxon>Stramenopiles</taxon>
        <taxon>Ochrophyta</taxon>
        <taxon>Bacillariophyta</taxon>
        <taxon>Coscinodiscophyceae</taxon>
        <taxon>Thalassiosirophycidae</taxon>
        <taxon>Stephanodiscales</taxon>
        <taxon>Stephanodiscaceae</taxon>
        <taxon>Stephanodiscus</taxon>
    </lineage>
</organism>
<name>A0ABD3NJP0_9STRA</name>
<evidence type="ECO:0000313" key="3">
    <source>
        <dbReference type="Proteomes" id="UP001530315"/>
    </source>
</evidence>
<feature type="region of interest" description="Disordered" evidence="1">
    <location>
        <begin position="60"/>
        <end position="101"/>
    </location>
</feature>
<evidence type="ECO:0000313" key="2">
    <source>
        <dbReference type="EMBL" id="KAL3775136.1"/>
    </source>
</evidence>
<accession>A0ABD3NJP0</accession>
<evidence type="ECO:0000256" key="1">
    <source>
        <dbReference type="SAM" id="MobiDB-lite"/>
    </source>
</evidence>
<feature type="compositionally biased region" description="Basic and acidic residues" evidence="1">
    <location>
        <begin position="79"/>
        <end position="90"/>
    </location>
</feature>
<reference evidence="2 3" key="1">
    <citation type="submission" date="2024-10" db="EMBL/GenBank/DDBJ databases">
        <title>Updated reference genomes for cyclostephanoid diatoms.</title>
        <authorList>
            <person name="Roberts W.R."/>
            <person name="Alverson A.J."/>
        </authorList>
    </citation>
    <scope>NUCLEOTIDE SEQUENCE [LARGE SCALE GENOMIC DNA]</scope>
    <source>
        <strain evidence="2 3">AJA276-08</strain>
    </source>
</reference>
<gene>
    <name evidence="2" type="ORF">ACHAW5_010324</name>
</gene>
<keyword evidence="3" id="KW-1185">Reference proteome</keyword>
<sequence length="232" mass="25508">MFSANENIVLRQYKRRVVEWVESTIPADALELGTSVMAMQVSCREPGCVPLETAITVVFPRPPSGGRKKESVPEDGDADDRLGGRVREGADAMPSFPRPLVPNVEESRIGGSFKTRILKPMSEVTYEDVLDALPPSFEGGRRTTESLGLKVRDTTFAQIGQLVGNDDTIDCREGRRLVAEYLRACLDEYIARGCKAPEWGGQYAAPLDDDEMADRPQGVEAATEMDDKRQAA</sequence>
<dbReference type="AlphaFoldDB" id="A0ABD3NJP0"/>
<proteinExistence type="predicted"/>
<dbReference type="EMBL" id="JALLAZ020001430">
    <property type="protein sequence ID" value="KAL3775136.1"/>
    <property type="molecule type" value="Genomic_DNA"/>
</dbReference>
<feature type="region of interest" description="Disordered" evidence="1">
    <location>
        <begin position="201"/>
        <end position="232"/>
    </location>
</feature>
<dbReference type="Proteomes" id="UP001530315">
    <property type="component" value="Unassembled WGS sequence"/>
</dbReference>
<protein>
    <submittedName>
        <fullName evidence="2">Uncharacterized protein</fullName>
    </submittedName>
</protein>
<comment type="caution">
    <text evidence="2">The sequence shown here is derived from an EMBL/GenBank/DDBJ whole genome shotgun (WGS) entry which is preliminary data.</text>
</comment>